<gene>
    <name evidence="1" type="ORF">AURDEDRAFT_178370</name>
</gene>
<dbReference type="KEGG" id="adl:AURDEDRAFT_178370"/>
<protein>
    <submittedName>
        <fullName evidence="1">Uncharacterized protein</fullName>
    </submittedName>
</protein>
<keyword evidence="2" id="KW-1185">Reference proteome</keyword>
<sequence length="67" mass="7432">MSDQPEPCIPHNPYDILCAAARLRPSSKMFLDSLWTLTHAPTPFATTQFLSFDGVASLYLSVILNYG</sequence>
<evidence type="ECO:0000313" key="2">
    <source>
        <dbReference type="Proteomes" id="UP000006514"/>
    </source>
</evidence>
<dbReference type="InParanoid" id="J0D1T0"/>
<dbReference type="AlphaFoldDB" id="J0D1T0"/>
<name>J0D1T0_AURST</name>
<accession>J0D1T0</accession>
<organism evidence="1 2">
    <name type="scientific">Auricularia subglabra (strain TFB-10046 / SS5)</name>
    <name type="common">White-rot fungus</name>
    <name type="synonym">Auricularia delicata (strain TFB10046)</name>
    <dbReference type="NCBI Taxonomy" id="717982"/>
    <lineage>
        <taxon>Eukaryota</taxon>
        <taxon>Fungi</taxon>
        <taxon>Dikarya</taxon>
        <taxon>Basidiomycota</taxon>
        <taxon>Agaricomycotina</taxon>
        <taxon>Agaricomycetes</taxon>
        <taxon>Auriculariales</taxon>
        <taxon>Auriculariaceae</taxon>
        <taxon>Auricularia</taxon>
    </lineage>
</organism>
<reference evidence="2" key="1">
    <citation type="journal article" date="2012" name="Science">
        <title>The Paleozoic origin of enzymatic lignin decomposition reconstructed from 31 fungal genomes.</title>
        <authorList>
            <person name="Floudas D."/>
            <person name="Binder M."/>
            <person name="Riley R."/>
            <person name="Barry K."/>
            <person name="Blanchette R.A."/>
            <person name="Henrissat B."/>
            <person name="Martinez A.T."/>
            <person name="Otillar R."/>
            <person name="Spatafora J.W."/>
            <person name="Yadav J.S."/>
            <person name="Aerts A."/>
            <person name="Benoit I."/>
            <person name="Boyd A."/>
            <person name="Carlson A."/>
            <person name="Copeland A."/>
            <person name="Coutinho P.M."/>
            <person name="de Vries R.P."/>
            <person name="Ferreira P."/>
            <person name="Findley K."/>
            <person name="Foster B."/>
            <person name="Gaskell J."/>
            <person name="Glotzer D."/>
            <person name="Gorecki P."/>
            <person name="Heitman J."/>
            <person name="Hesse C."/>
            <person name="Hori C."/>
            <person name="Igarashi K."/>
            <person name="Jurgens J.A."/>
            <person name="Kallen N."/>
            <person name="Kersten P."/>
            <person name="Kohler A."/>
            <person name="Kuees U."/>
            <person name="Kumar T.K.A."/>
            <person name="Kuo A."/>
            <person name="LaButti K."/>
            <person name="Larrondo L.F."/>
            <person name="Lindquist E."/>
            <person name="Ling A."/>
            <person name="Lombard V."/>
            <person name="Lucas S."/>
            <person name="Lundell T."/>
            <person name="Martin R."/>
            <person name="McLaughlin D.J."/>
            <person name="Morgenstern I."/>
            <person name="Morin E."/>
            <person name="Murat C."/>
            <person name="Nagy L.G."/>
            <person name="Nolan M."/>
            <person name="Ohm R.A."/>
            <person name="Patyshakuliyeva A."/>
            <person name="Rokas A."/>
            <person name="Ruiz-Duenas F.J."/>
            <person name="Sabat G."/>
            <person name="Salamov A."/>
            <person name="Samejima M."/>
            <person name="Schmutz J."/>
            <person name="Slot J.C."/>
            <person name="St John F."/>
            <person name="Stenlid J."/>
            <person name="Sun H."/>
            <person name="Sun S."/>
            <person name="Syed K."/>
            <person name="Tsang A."/>
            <person name="Wiebenga A."/>
            <person name="Young D."/>
            <person name="Pisabarro A."/>
            <person name="Eastwood D.C."/>
            <person name="Martin F."/>
            <person name="Cullen D."/>
            <person name="Grigoriev I.V."/>
            <person name="Hibbett D.S."/>
        </authorList>
    </citation>
    <scope>NUCLEOTIDE SEQUENCE [LARGE SCALE GENOMIC DNA]</scope>
    <source>
        <strain evidence="2">TFB10046</strain>
    </source>
</reference>
<dbReference type="EMBL" id="JH688867">
    <property type="protein sequence ID" value="EJD32542.1"/>
    <property type="molecule type" value="Genomic_DNA"/>
</dbReference>
<evidence type="ECO:0000313" key="1">
    <source>
        <dbReference type="EMBL" id="EJD32542.1"/>
    </source>
</evidence>
<dbReference type="Proteomes" id="UP000006514">
    <property type="component" value="Unassembled WGS sequence"/>
</dbReference>
<proteinExistence type="predicted"/>